<gene>
    <name evidence="1" type="ORF">ACFPTO_15675</name>
</gene>
<reference evidence="2" key="1">
    <citation type="journal article" date="2019" name="Int. J. Syst. Evol. Microbiol.">
        <title>The Global Catalogue of Microorganisms (GCM) 10K type strain sequencing project: providing services to taxonomists for standard genome sequencing and annotation.</title>
        <authorList>
            <consortium name="The Broad Institute Genomics Platform"/>
            <consortium name="The Broad Institute Genome Sequencing Center for Infectious Disease"/>
            <person name="Wu L."/>
            <person name="Ma J."/>
        </authorList>
    </citation>
    <scope>NUCLEOTIDE SEQUENCE [LARGE SCALE GENOMIC DNA]</scope>
    <source>
        <strain evidence="2">CCUG 56042</strain>
    </source>
</reference>
<proteinExistence type="predicted"/>
<evidence type="ECO:0000313" key="1">
    <source>
        <dbReference type="EMBL" id="MFC5430229.1"/>
    </source>
</evidence>
<dbReference type="EMBL" id="JBHSMP010000017">
    <property type="protein sequence ID" value="MFC5430229.1"/>
    <property type="molecule type" value="Genomic_DNA"/>
</dbReference>
<accession>A0ABW0JB52</accession>
<keyword evidence="2" id="KW-1185">Reference proteome</keyword>
<dbReference type="Pfam" id="PF07507">
    <property type="entry name" value="WavE"/>
    <property type="match status" value="1"/>
</dbReference>
<evidence type="ECO:0000313" key="2">
    <source>
        <dbReference type="Proteomes" id="UP001596103"/>
    </source>
</evidence>
<dbReference type="Proteomes" id="UP001596103">
    <property type="component" value="Unassembled WGS sequence"/>
</dbReference>
<dbReference type="InterPro" id="IPR011122">
    <property type="entry name" value="WavE"/>
</dbReference>
<comment type="caution">
    <text evidence="1">The sequence shown here is derived from an EMBL/GenBank/DDBJ whole genome shotgun (WGS) entry which is preliminary data.</text>
</comment>
<dbReference type="RefSeq" id="WP_377712499.1">
    <property type="nucleotide sequence ID" value="NZ_JBHSMP010000017.1"/>
</dbReference>
<sequence>MDTLKFMVDEWNVSYFAAIREEFASDETLESLAQAFPGVRVIIVPRRVSADAVSRFEGKPVASTQIMMWHEIAYGARSIERLADYQAVLRVRFDIYFQKQFLPEDIPSDDQVLLPPHMSWSGANDMLCLAVPQAFRRYAETYERLDEIVGEGICVPEAIMARSLAMEGLKARPLDIRFILYRHALFHSFDDEELGILTDVHPILSTYKVGDVGDTPENRAECISLVSHVVKPHKGFPLQTGGCTDANFHTVEIDDRDGLAFRWMGLHAYMNVAVPRNAKTLTFLIHFQVHGWRLPHLTVLIDGFPVRLTEQSVDGCGRTWVKGSIAGINFRRPWSKLGFSSGFLAVPSQQSPNSRDSRTLSVAIGSLMIDGERPVEQRVASRLPMPTQVSEGSWDIIADNQITIVFQGPWNEGLRDNIAQARECFPGAPIIVSSIDVRIREAFSAMDHVTLVVVPDPGPLPTYMRGKHAPLNNVNRQIVSSQAGLALAATPYAIKIRTDCTLESRAFVELYQRASVCDVTAARLLASSIYTLHPDGIEGFPFHISDWFFFGPSEALRSYYDVPLMTEQDAVWYDRFPHKCDSHYFARQYRSRFSPEQYIAIQNARKGGYVVPSFLDDAREEVAESYRAYLVRKFTVCNLSQFGLVFDKYRSVPKSHYQFFNCVWGSDWVGMAESSRRVALTDVNLGCGGPALSHRKKAVSAIRRIDSVLGVLKQYGLMPLVGHVLGVFRRFELRGKNSC</sequence>
<organism evidence="1 2">
    <name type="scientific">Paraburkholderia denitrificans</name>
    <dbReference type="NCBI Taxonomy" id="694025"/>
    <lineage>
        <taxon>Bacteria</taxon>
        <taxon>Pseudomonadati</taxon>
        <taxon>Pseudomonadota</taxon>
        <taxon>Betaproteobacteria</taxon>
        <taxon>Burkholderiales</taxon>
        <taxon>Burkholderiaceae</taxon>
        <taxon>Paraburkholderia</taxon>
    </lineage>
</organism>
<protein>
    <submittedName>
        <fullName evidence="1">WavE lipopolysaccharide synthesis family protein</fullName>
    </submittedName>
</protein>
<name>A0ABW0JB52_9BURK</name>